<dbReference type="InterPro" id="IPR036388">
    <property type="entry name" value="WH-like_DNA-bd_sf"/>
</dbReference>
<dbReference type="Pfam" id="PF25583">
    <property type="entry name" value="WCX"/>
    <property type="match status" value="1"/>
</dbReference>
<dbReference type="PIRSF" id="PIRSF016838">
    <property type="entry name" value="PafC"/>
    <property type="match status" value="1"/>
</dbReference>
<name>A0ABT4QH84_9BACL</name>
<dbReference type="SUPFAM" id="SSF46785">
    <property type="entry name" value="Winged helix' DNA-binding domain"/>
    <property type="match status" value="1"/>
</dbReference>
<dbReference type="EMBL" id="JAQAGZ010000022">
    <property type="protein sequence ID" value="MCZ8516233.1"/>
    <property type="molecule type" value="Genomic_DNA"/>
</dbReference>
<dbReference type="SMART" id="SM00420">
    <property type="entry name" value="HTH_DEOR"/>
    <property type="match status" value="1"/>
</dbReference>
<protein>
    <submittedName>
        <fullName evidence="4">YafY family protein</fullName>
    </submittedName>
</protein>
<dbReference type="InterPro" id="IPR057727">
    <property type="entry name" value="WCX_dom"/>
</dbReference>
<dbReference type="InterPro" id="IPR013196">
    <property type="entry name" value="HTH_11"/>
</dbReference>
<dbReference type="InterPro" id="IPR001034">
    <property type="entry name" value="DeoR_HTH"/>
</dbReference>
<dbReference type="Pfam" id="PF13280">
    <property type="entry name" value="WYL"/>
    <property type="match status" value="1"/>
</dbReference>
<dbReference type="InterPro" id="IPR026881">
    <property type="entry name" value="WYL_dom"/>
</dbReference>
<dbReference type="RefSeq" id="WP_269884766.1">
    <property type="nucleotide sequence ID" value="NZ_JAQAGZ010000022.1"/>
</dbReference>
<evidence type="ECO:0000256" key="2">
    <source>
        <dbReference type="ARBA" id="ARBA00023163"/>
    </source>
</evidence>
<dbReference type="InterPro" id="IPR036390">
    <property type="entry name" value="WH_DNA-bd_sf"/>
</dbReference>
<dbReference type="PROSITE" id="PS51000">
    <property type="entry name" value="HTH_DEOR_2"/>
    <property type="match status" value="1"/>
</dbReference>
<dbReference type="Pfam" id="PF08279">
    <property type="entry name" value="HTH_11"/>
    <property type="match status" value="1"/>
</dbReference>
<dbReference type="PANTHER" id="PTHR34580">
    <property type="match status" value="1"/>
</dbReference>
<proteinExistence type="predicted"/>
<accession>A0ABT4QH84</accession>
<reference evidence="4 5" key="1">
    <citation type="submission" date="2022-12" db="EMBL/GenBank/DDBJ databases">
        <title>Draft genome sequence of Paenibacillus sp. dW9.</title>
        <authorList>
            <person name="Choi E.-W."/>
            <person name="Kim D.-U."/>
        </authorList>
    </citation>
    <scope>NUCLEOTIDE SEQUENCE [LARGE SCALE GENOMIC DNA]</scope>
    <source>
        <strain evidence="5">dW9</strain>
    </source>
</reference>
<evidence type="ECO:0000313" key="4">
    <source>
        <dbReference type="EMBL" id="MCZ8516233.1"/>
    </source>
</evidence>
<dbReference type="Gene3D" id="1.10.10.10">
    <property type="entry name" value="Winged helix-like DNA-binding domain superfamily/Winged helix DNA-binding domain"/>
    <property type="match status" value="1"/>
</dbReference>
<evidence type="ECO:0000256" key="1">
    <source>
        <dbReference type="ARBA" id="ARBA00023015"/>
    </source>
</evidence>
<evidence type="ECO:0000259" key="3">
    <source>
        <dbReference type="PROSITE" id="PS51000"/>
    </source>
</evidence>
<keyword evidence="5" id="KW-1185">Reference proteome</keyword>
<gene>
    <name evidence="4" type="ORF">O9H85_28330</name>
</gene>
<organism evidence="4 5">
    <name type="scientific">Paenibacillus gyeongsangnamensis</name>
    <dbReference type="NCBI Taxonomy" id="3388067"/>
    <lineage>
        <taxon>Bacteria</taxon>
        <taxon>Bacillati</taxon>
        <taxon>Bacillota</taxon>
        <taxon>Bacilli</taxon>
        <taxon>Bacillales</taxon>
        <taxon>Paenibacillaceae</taxon>
        <taxon>Paenibacillus</taxon>
    </lineage>
</organism>
<sequence length="316" mass="36304">MKLDRLLAITMLLLNRDRVSAKELSDRFEVSMRTIYRDLETINMAGIPIVSYSGAQGGYEIMDRFRLERQFLSMEELQSIVIALKGIRSALGEEDIALLLDKVGTLVDRTDKSGASGLSGQLLVDFNPWQGGERYKEKLSILREAIRENRFIAFAYTSSQGEASERRCEPMGLVLKGFVWYLYGYCSLREDFRVFRLSRIEELRMLQDTFERRPETLEQLDYRWRRQEAPPVCVKLVLEFQPGAKARVRDYFVHGEIVTRPDGTLLVTAHQPEEPWLYSMLLGYGADVRILEPESVAQAVRAKAEEVVKLYSGILT</sequence>
<feature type="domain" description="HTH deoR-type" evidence="3">
    <location>
        <begin position="2"/>
        <end position="57"/>
    </location>
</feature>
<dbReference type="PANTHER" id="PTHR34580:SF1">
    <property type="entry name" value="PROTEIN PAFC"/>
    <property type="match status" value="1"/>
</dbReference>
<dbReference type="InterPro" id="IPR051534">
    <property type="entry name" value="CBASS_pafABC_assoc_protein"/>
</dbReference>
<dbReference type="InterPro" id="IPR028349">
    <property type="entry name" value="PafC-like"/>
</dbReference>
<keyword evidence="2" id="KW-0804">Transcription</keyword>
<comment type="caution">
    <text evidence="4">The sequence shown here is derived from an EMBL/GenBank/DDBJ whole genome shotgun (WGS) entry which is preliminary data.</text>
</comment>
<evidence type="ECO:0000313" key="5">
    <source>
        <dbReference type="Proteomes" id="UP001527882"/>
    </source>
</evidence>
<keyword evidence="1" id="KW-0805">Transcription regulation</keyword>
<dbReference type="Proteomes" id="UP001527882">
    <property type="component" value="Unassembled WGS sequence"/>
</dbReference>
<dbReference type="PROSITE" id="PS52050">
    <property type="entry name" value="WYL"/>
    <property type="match status" value="1"/>
</dbReference>